<name>A0ABQ8SLI3_PERAM</name>
<gene>
    <name evidence="2" type="ORF">ANN_23144</name>
</gene>
<accession>A0ABQ8SLI3</accession>
<dbReference type="Proteomes" id="UP001148838">
    <property type="component" value="Unassembled WGS sequence"/>
</dbReference>
<comment type="caution">
    <text evidence="2">The sequence shown here is derived from an EMBL/GenBank/DDBJ whole genome shotgun (WGS) entry which is preliminary data.</text>
</comment>
<evidence type="ECO:0000313" key="3">
    <source>
        <dbReference type="Proteomes" id="UP001148838"/>
    </source>
</evidence>
<keyword evidence="3" id="KW-1185">Reference proteome</keyword>
<feature type="region of interest" description="Disordered" evidence="1">
    <location>
        <begin position="1"/>
        <end position="20"/>
    </location>
</feature>
<protein>
    <submittedName>
        <fullName evidence="2">Uncharacterized protein</fullName>
    </submittedName>
</protein>
<proteinExistence type="predicted"/>
<sequence length="282" mass="31717">MSSVNKAATLRHRSPVPQLPPPNYTGTCCNAVAEIGIIMEGGPLLFFHHSLNKETGCSSINGTSTNNGPVKRKLQGRRITTVPVSDYESDEIELDTDYDVSGVLSIFTDSESDVEKKTKSVKIMLKAHSYMVFTYEEELWPGKVLEVKNNGAVVSCIKLRAHVLGSCPHGEVLRNSRHHRIRSMIAEQFRSINFQVFEEVHGLADNGSTRRIDIIAIPPNNNNGYIIDPTVRFEKQKSQPEDRNNINYKAETIAAQKRPRITTFLETAFVLLQEELRHVERT</sequence>
<dbReference type="EMBL" id="JAJSOF020000025">
    <property type="protein sequence ID" value="KAJ4434582.1"/>
    <property type="molecule type" value="Genomic_DNA"/>
</dbReference>
<reference evidence="2 3" key="1">
    <citation type="journal article" date="2022" name="Allergy">
        <title>Genome assembly and annotation of Periplaneta americana reveal a comprehensive cockroach allergen profile.</title>
        <authorList>
            <person name="Wang L."/>
            <person name="Xiong Q."/>
            <person name="Saelim N."/>
            <person name="Wang L."/>
            <person name="Nong W."/>
            <person name="Wan A.T."/>
            <person name="Shi M."/>
            <person name="Liu X."/>
            <person name="Cao Q."/>
            <person name="Hui J.H.L."/>
            <person name="Sookrung N."/>
            <person name="Leung T.F."/>
            <person name="Tungtrongchitr A."/>
            <person name="Tsui S.K.W."/>
        </authorList>
    </citation>
    <scope>NUCLEOTIDE SEQUENCE [LARGE SCALE GENOMIC DNA]</scope>
    <source>
        <strain evidence="2">PWHHKU_190912</strain>
    </source>
</reference>
<organism evidence="2 3">
    <name type="scientific">Periplaneta americana</name>
    <name type="common">American cockroach</name>
    <name type="synonym">Blatta americana</name>
    <dbReference type="NCBI Taxonomy" id="6978"/>
    <lineage>
        <taxon>Eukaryota</taxon>
        <taxon>Metazoa</taxon>
        <taxon>Ecdysozoa</taxon>
        <taxon>Arthropoda</taxon>
        <taxon>Hexapoda</taxon>
        <taxon>Insecta</taxon>
        <taxon>Pterygota</taxon>
        <taxon>Neoptera</taxon>
        <taxon>Polyneoptera</taxon>
        <taxon>Dictyoptera</taxon>
        <taxon>Blattodea</taxon>
        <taxon>Blattoidea</taxon>
        <taxon>Blattidae</taxon>
        <taxon>Blattinae</taxon>
        <taxon>Periplaneta</taxon>
    </lineage>
</organism>
<evidence type="ECO:0000256" key="1">
    <source>
        <dbReference type="SAM" id="MobiDB-lite"/>
    </source>
</evidence>
<evidence type="ECO:0000313" key="2">
    <source>
        <dbReference type="EMBL" id="KAJ4434582.1"/>
    </source>
</evidence>